<feature type="region of interest" description="Disordered" evidence="1">
    <location>
        <begin position="205"/>
        <end position="224"/>
    </location>
</feature>
<dbReference type="AlphaFoldDB" id="A0A251TQ22"/>
<accession>A0A251TQ22</accession>
<keyword evidence="3" id="KW-1185">Reference proteome</keyword>
<dbReference type="Proteomes" id="UP000215914">
    <property type="component" value="Chromosome 10"/>
</dbReference>
<dbReference type="InParanoid" id="A0A251TQ22"/>
<sequence length="224" mass="25104">MRERLVLKIERHTKATRSKTEARSAKCKSGGPLVPGAQANYIYIFFYISHRFLVFPTQNIAISKVQQLDAKNASGTRGARLRPKKPRKIPINRAFLALLVITLGAERTSGKRPCVDQPSETADDDDAFDIHAIKRLWEADVEIPSETAAAYAEMIRLEPAFAYVFPDLYSYHDYPDRYRFCVKDGRTVVKLNKWAGPRVPGITSKVEDPSAGAKVENHLSPADS</sequence>
<evidence type="ECO:0000256" key="1">
    <source>
        <dbReference type="SAM" id="MobiDB-lite"/>
    </source>
</evidence>
<name>A0A251TQ22_HELAN</name>
<organism evidence="2 3">
    <name type="scientific">Helianthus annuus</name>
    <name type="common">Common sunflower</name>
    <dbReference type="NCBI Taxonomy" id="4232"/>
    <lineage>
        <taxon>Eukaryota</taxon>
        <taxon>Viridiplantae</taxon>
        <taxon>Streptophyta</taxon>
        <taxon>Embryophyta</taxon>
        <taxon>Tracheophyta</taxon>
        <taxon>Spermatophyta</taxon>
        <taxon>Magnoliopsida</taxon>
        <taxon>eudicotyledons</taxon>
        <taxon>Gunneridae</taxon>
        <taxon>Pentapetalae</taxon>
        <taxon>asterids</taxon>
        <taxon>campanulids</taxon>
        <taxon>Asterales</taxon>
        <taxon>Asteraceae</taxon>
        <taxon>Asteroideae</taxon>
        <taxon>Heliantheae alliance</taxon>
        <taxon>Heliantheae</taxon>
        <taxon>Helianthus</taxon>
    </lineage>
</organism>
<gene>
    <name evidence="2" type="ORF">HannXRQ_Chr10g0314371</name>
</gene>
<protein>
    <submittedName>
        <fullName evidence="2">Uncharacterized protein</fullName>
    </submittedName>
</protein>
<proteinExistence type="predicted"/>
<reference evidence="3" key="1">
    <citation type="journal article" date="2017" name="Nature">
        <title>The sunflower genome provides insights into oil metabolism, flowering and Asterid evolution.</title>
        <authorList>
            <person name="Badouin H."/>
            <person name="Gouzy J."/>
            <person name="Grassa C.J."/>
            <person name="Murat F."/>
            <person name="Staton S.E."/>
            <person name="Cottret L."/>
            <person name="Lelandais-Briere C."/>
            <person name="Owens G.L."/>
            <person name="Carrere S."/>
            <person name="Mayjonade B."/>
            <person name="Legrand L."/>
            <person name="Gill N."/>
            <person name="Kane N.C."/>
            <person name="Bowers J.E."/>
            <person name="Hubner S."/>
            <person name="Bellec A."/>
            <person name="Berard A."/>
            <person name="Berges H."/>
            <person name="Blanchet N."/>
            <person name="Boniface M.C."/>
            <person name="Brunel D."/>
            <person name="Catrice O."/>
            <person name="Chaidir N."/>
            <person name="Claudel C."/>
            <person name="Donnadieu C."/>
            <person name="Faraut T."/>
            <person name="Fievet G."/>
            <person name="Helmstetter N."/>
            <person name="King M."/>
            <person name="Knapp S.J."/>
            <person name="Lai Z."/>
            <person name="Le Paslier M.C."/>
            <person name="Lippi Y."/>
            <person name="Lorenzon L."/>
            <person name="Mandel J.R."/>
            <person name="Marage G."/>
            <person name="Marchand G."/>
            <person name="Marquand E."/>
            <person name="Bret-Mestries E."/>
            <person name="Morien E."/>
            <person name="Nambeesan S."/>
            <person name="Nguyen T."/>
            <person name="Pegot-Espagnet P."/>
            <person name="Pouilly N."/>
            <person name="Raftis F."/>
            <person name="Sallet E."/>
            <person name="Schiex T."/>
            <person name="Thomas J."/>
            <person name="Vandecasteele C."/>
            <person name="Vares D."/>
            <person name="Vear F."/>
            <person name="Vautrin S."/>
            <person name="Crespi M."/>
            <person name="Mangin B."/>
            <person name="Burke J.M."/>
            <person name="Salse J."/>
            <person name="Munos S."/>
            <person name="Vincourt P."/>
            <person name="Rieseberg L.H."/>
            <person name="Langlade N.B."/>
        </authorList>
    </citation>
    <scope>NUCLEOTIDE SEQUENCE [LARGE SCALE GENOMIC DNA]</scope>
    <source>
        <strain evidence="3">cv. SF193</strain>
    </source>
</reference>
<evidence type="ECO:0000313" key="2">
    <source>
        <dbReference type="EMBL" id="OTG12869.1"/>
    </source>
</evidence>
<dbReference type="EMBL" id="CM007899">
    <property type="protein sequence ID" value="OTG12869.1"/>
    <property type="molecule type" value="Genomic_DNA"/>
</dbReference>
<evidence type="ECO:0000313" key="3">
    <source>
        <dbReference type="Proteomes" id="UP000215914"/>
    </source>
</evidence>